<organism evidence="2 3">
    <name type="scientific">Caenispirillum bisanense</name>
    <dbReference type="NCBI Taxonomy" id="414052"/>
    <lineage>
        <taxon>Bacteria</taxon>
        <taxon>Pseudomonadati</taxon>
        <taxon>Pseudomonadota</taxon>
        <taxon>Alphaproteobacteria</taxon>
        <taxon>Rhodospirillales</taxon>
        <taxon>Novispirillaceae</taxon>
        <taxon>Caenispirillum</taxon>
    </lineage>
</organism>
<evidence type="ECO:0000313" key="2">
    <source>
        <dbReference type="EMBL" id="SOD96454.1"/>
    </source>
</evidence>
<evidence type="ECO:0000313" key="3">
    <source>
        <dbReference type="Proteomes" id="UP000219621"/>
    </source>
</evidence>
<sequence length="96" mass="10051">MISRRRLLATSGLSAAALLGVGSAAQPALAFREEEATVQDVWAVRDAQARCRALSSHDQMLAVLQAELAGGSLTPEDRRRVMATATCPTCGQLLGG</sequence>
<dbReference type="PROSITE" id="PS51318">
    <property type="entry name" value="TAT"/>
    <property type="match status" value="1"/>
</dbReference>
<proteinExistence type="predicted"/>
<dbReference type="AlphaFoldDB" id="A0A286GN91"/>
<feature type="signal peptide" evidence="1">
    <location>
        <begin position="1"/>
        <end position="30"/>
    </location>
</feature>
<feature type="chain" id="PRO_5012493428" description="Tat (Twin-arginine translocation) pathway signal sequence" evidence="1">
    <location>
        <begin position="31"/>
        <end position="96"/>
    </location>
</feature>
<name>A0A286GN91_9PROT</name>
<reference evidence="2 3" key="1">
    <citation type="submission" date="2017-09" db="EMBL/GenBank/DDBJ databases">
        <authorList>
            <person name="Ehlers B."/>
            <person name="Leendertz F.H."/>
        </authorList>
    </citation>
    <scope>NUCLEOTIDE SEQUENCE [LARGE SCALE GENOMIC DNA]</scope>
    <source>
        <strain evidence="2 3">USBA 140</strain>
    </source>
</reference>
<dbReference type="RefSeq" id="WP_097279700.1">
    <property type="nucleotide sequence ID" value="NZ_OCNJ01000005.1"/>
</dbReference>
<evidence type="ECO:0000256" key="1">
    <source>
        <dbReference type="SAM" id="SignalP"/>
    </source>
</evidence>
<accession>A0A286GN91</accession>
<dbReference type="Proteomes" id="UP000219621">
    <property type="component" value="Unassembled WGS sequence"/>
</dbReference>
<keyword evidence="1" id="KW-0732">Signal</keyword>
<gene>
    <name evidence="2" type="ORF">SAMN05421508_105333</name>
</gene>
<keyword evidence="3" id="KW-1185">Reference proteome</keyword>
<dbReference type="InterPro" id="IPR006311">
    <property type="entry name" value="TAT_signal"/>
</dbReference>
<evidence type="ECO:0008006" key="4">
    <source>
        <dbReference type="Google" id="ProtNLM"/>
    </source>
</evidence>
<dbReference type="EMBL" id="OCNJ01000005">
    <property type="protein sequence ID" value="SOD96454.1"/>
    <property type="molecule type" value="Genomic_DNA"/>
</dbReference>
<protein>
    <recommendedName>
        <fullName evidence="4">Tat (Twin-arginine translocation) pathway signal sequence</fullName>
    </recommendedName>
</protein>